<keyword evidence="5 9" id="KW-0479">Metal-binding</keyword>
<gene>
    <name evidence="12" type="ORF">CC84DRAFT_1237746</name>
</gene>
<dbReference type="OrthoDB" id="429145at2759"/>
<dbReference type="SMART" id="SM01057">
    <property type="entry name" value="Carb_anhydrase"/>
    <property type="match status" value="1"/>
</dbReference>
<accession>A0A177CT64</accession>
<evidence type="ECO:0000256" key="3">
    <source>
        <dbReference type="ARBA" id="ARBA00010718"/>
    </source>
</evidence>
<dbReference type="GeneID" id="28767401"/>
<dbReference type="GO" id="GO:0008270">
    <property type="term" value="F:zinc ion binding"/>
    <property type="evidence" value="ECO:0007669"/>
    <property type="project" value="UniProtKB-UniRule"/>
</dbReference>
<organism evidence="12 13">
    <name type="scientific">Paraphaeosphaeria sporulosa</name>
    <dbReference type="NCBI Taxonomy" id="1460663"/>
    <lineage>
        <taxon>Eukaryota</taxon>
        <taxon>Fungi</taxon>
        <taxon>Dikarya</taxon>
        <taxon>Ascomycota</taxon>
        <taxon>Pezizomycotina</taxon>
        <taxon>Dothideomycetes</taxon>
        <taxon>Pleosporomycetidae</taxon>
        <taxon>Pleosporales</taxon>
        <taxon>Massarineae</taxon>
        <taxon>Didymosphaeriaceae</taxon>
        <taxon>Paraphaeosphaeria</taxon>
    </lineage>
</organism>
<keyword evidence="7 9" id="KW-0456">Lyase</keyword>
<keyword evidence="6 9" id="KW-0862">Zinc</keyword>
<dbReference type="PROSITE" id="PS00162">
    <property type="entry name" value="ALPHA_CA_1"/>
    <property type="match status" value="1"/>
</dbReference>
<comment type="similarity">
    <text evidence="3 9">Belongs to the alpha-carbonic anhydrase family.</text>
</comment>
<dbReference type="EMBL" id="KV441549">
    <property type="protein sequence ID" value="OAG10723.1"/>
    <property type="molecule type" value="Genomic_DNA"/>
</dbReference>
<evidence type="ECO:0000256" key="6">
    <source>
        <dbReference type="ARBA" id="ARBA00022833"/>
    </source>
</evidence>
<comment type="catalytic activity">
    <reaction evidence="8 9">
        <text>hydrogencarbonate + H(+) = CO2 + H2O</text>
        <dbReference type="Rhea" id="RHEA:10748"/>
        <dbReference type="ChEBI" id="CHEBI:15377"/>
        <dbReference type="ChEBI" id="CHEBI:15378"/>
        <dbReference type="ChEBI" id="CHEBI:16526"/>
        <dbReference type="ChEBI" id="CHEBI:17544"/>
        <dbReference type="EC" id="4.2.1.1"/>
    </reaction>
</comment>
<dbReference type="PROSITE" id="PS51257">
    <property type="entry name" value="PROKAR_LIPOPROTEIN"/>
    <property type="match status" value="1"/>
</dbReference>
<dbReference type="InterPro" id="IPR018338">
    <property type="entry name" value="Carbonic_anhydrase_a-class_CS"/>
</dbReference>
<evidence type="ECO:0000256" key="2">
    <source>
        <dbReference type="ARBA" id="ARBA00002904"/>
    </source>
</evidence>
<dbReference type="STRING" id="1460663.A0A177CT64"/>
<protein>
    <recommendedName>
        <fullName evidence="4 9">Carbonic anhydrase</fullName>
        <ecNumber evidence="4 9">4.2.1.1</ecNumber>
    </recommendedName>
</protein>
<feature type="region of interest" description="Disordered" evidence="10">
    <location>
        <begin position="414"/>
        <end position="512"/>
    </location>
</feature>
<dbReference type="PANTHER" id="PTHR18952">
    <property type="entry name" value="CARBONIC ANHYDRASE"/>
    <property type="match status" value="1"/>
</dbReference>
<dbReference type="InterPro" id="IPR001148">
    <property type="entry name" value="CA_dom"/>
</dbReference>
<dbReference type="RefSeq" id="XP_018041088.1">
    <property type="nucleotide sequence ID" value="XM_018183915.1"/>
</dbReference>
<dbReference type="InterPro" id="IPR036398">
    <property type="entry name" value="CA_dom_sf"/>
</dbReference>
<dbReference type="AlphaFoldDB" id="A0A177CT64"/>
<dbReference type="PANTHER" id="PTHR18952:SF265">
    <property type="entry name" value="CARBONIC ANHYDRASE"/>
    <property type="match status" value="1"/>
</dbReference>
<evidence type="ECO:0000256" key="9">
    <source>
        <dbReference type="RuleBase" id="RU367011"/>
    </source>
</evidence>
<reference evidence="12 13" key="1">
    <citation type="submission" date="2016-05" db="EMBL/GenBank/DDBJ databases">
        <title>Comparative analysis of secretome profiles of manganese(II)-oxidizing ascomycete fungi.</title>
        <authorList>
            <consortium name="DOE Joint Genome Institute"/>
            <person name="Zeiner C.A."/>
            <person name="Purvine S.O."/>
            <person name="Zink E.M."/>
            <person name="Wu S."/>
            <person name="Pasa-Tolic L."/>
            <person name="Chaput D.L."/>
            <person name="Haridas S."/>
            <person name="Grigoriev I.V."/>
            <person name="Santelli C.M."/>
            <person name="Hansel C.M."/>
        </authorList>
    </citation>
    <scope>NUCLEOTIDE SEQUENCE [LARGE SCALE GENOMIC DNA]</scope>
    <source>
        <strain evidence="12 13">AP3s5-JAC2a</strain>
    </source>
</reference>
<proteinExistence type="inferred from homology"/>
<evidence type="ECO:0000313" key="13">
    <source>
        <dbReference type="Proteomes" id="UP000077069"/>
    </source>
</evidence>
<evidence type="ECO:0000256" key="1">
    <source>
        <dbReference type="ARBA" id="ARBA00001947"/>
    </source>
</evidence>
<feature type="region of interest" description="Disordered" evidence="10">
    <location>
        <begin position="384"/>
        <end position="403"/>
    </location>
</feature>
<evidence type="ECO:0000313" key="12">
    <source>
        <dbReference type="EMBL" id="OAG10723.1"/>
    </source>
</evidence>
<dbReference type="EC" id="4.2.1.1" evidence="4 9"/>
<feature type="compositionally biased region" description="Polar residues" evidence="10">
    <location>
        <begin position="530"/>
        <end position="548"/>
    </location>
</feature>
<evidence type="ECO:0000259" key="11">
    <source>
        <dbReference type="PROSITE" id="PS51144"/>
    </source>
</evidence>
<dbReference type="PROSITE" id="PS51144">
    <property type="entry name" value="ALPHA_CA_2"/>
    <property type="match status" value="1"/>
</dbReference>
<comment type="cofactor">
    <cofactor evidence="1 9">
        <name>Zn(2+)</name>
        <dbReference type="ChEBI" id="CHEBI:29105"/>
    </cofactor>
</comment>
<dbReference type="GO" id="GO:0004089">
    <property type="term" value="F:carbonate dehydratase activity"/>
    <property type="evidence" value="ECO:0007669"/>
    <property type="project" value="UniProtKB-UniRule"/>
</dbReference>
<dbReference type="InParanoid" id="A0A177CT64"/>
<dbReference type="SUPFAM" id="SSF51069">
    <property type="entry name" value="Carbonic anhydrase"/>
    <property type="match status" value="1"/>
</dbReference>
<evidence type="ECO:0000256" key="8">
    <source>
        <dbReference type="ARBA" id="ARBA00048348"/>
    </source>
</evidence>
<sequence length="560" mass="59912">MLFKSLLIAGTASASCLHGLYRRAEGEVEIPHFGYEDTFGPLNWAALAPENEACATGKNQSPINIDSTVSLATEKPILDIPQQAVEFENLNTTIEVVVNGTTTFGGNQFGLAQFHIHTPSEHRINREYFPLEVHMVHKGIADPTQIVVLALMFEMCTAGSDPLIASIAPHLPAITEPGSRTPIETGIDFSGVLSLLETSNIFQYSGSLTTPPCSEGVTFLAVETPLKISVPDYNAIKKIVKYNSRLSQNTLGGENIIAVAAASGGAVGASNETAPVAEEAAPATPVEGAPMPGSTVAISEISGSPMASPLVGVVQRAPTSLPPRKQSRITSIIQNRQNQTSCKFYSLVTHASSTLAASSQHRCPRPPHLQADAKQKLSLEGKTRIQSPFPHSPAPEPHPAYAQTCRPDALSASLRQTTHTTTPTKAKRKASSPRAKNFAPTPTLPARPDAARRFKAKVESNVNTSSPSPSPRPCFPFPRASPTPPPTPTPQYPRTHPPHSPALHCRSTGPTRTKLSPYLGCVVVSYQDQIGGTPNTPSHRWRTTQTRSRGAITASHPRKR</sequence>
<comment type="function">
    <text evidence="2 9">Reversible hydration of carbon dioxide.</text>
</comment>
<dbReference type="InterPro" id="IPR023561">
    <property type="entry name" value="Carbonic_anhydrase_a-class"/>
</dbReference>
<dbReference type="Gene3D" id="3.10.200.10">
    <property type="entry name" value="Alpha carbonic anhydrase"/>
    <property type="match status" value="1"/>
</dbReference>
<evidence type="ECO:0000256" key="7">
    <source>
        <dbReference type="ARBA" id="ARBA00023239"/>
    </source>
</evidence>
<feature type="compositionally biased region" description="Pro residues" evidence="10">
    <location>
        <begin position="468"/>
        <end position="491"/>
    </location>
</feature>
<feature type="compositionally biased region" description="Basic and acidic residues" evidence="10">
    <location>
        <begin position="449"/>
        <end position="458"/>
    </location>
</feature>
<evidence type="ECO:0000256" key="5">
    <source>
        <dbReference type="ARBA" id="ARBA00022723"/>
    </source>
</evidence>
<keyword evidence="13" id="KW-1185">Reference proteome</keyword>
<dbReference type="CDD" id="cd03124">
    <property type="entry name" value="alpha_CA_prokaryotic_like"/>
    <property type="match status" value="1"/>
</dbReference>
<dbReference type="Pfam" id="PF00194">
    <property type="entry name" value="Carb_anhydrase"/>
    <property type="match status" value="1"/>
</dbReference>
<evidence type="ECO:0000256" key="4">
    <source>
        <dbReference type="ARBA" id="ARBA00012925"/>
    </source>
</evidence>
<feature type="region of interest" description="Disordered" evidence="10">
    <location>
        <begin position="530"/>
        <end position="560"/>
    </location>
</feature>
<feature type="domain" description="Alpha-carbonic anhydrase" evidence="11">
    <location>
        <begin position="31"/>
        <end position="271"/>
    </location>
</feature>
<name>A0A177CT64_9PLEO</name>
<dbReference type="Proteomes" id="UP000077069">
    <property type="component" value="Unassembled WGS sequence"/>
</dbReference>
<dbReference type="InterPro" id="IPR041891">
    <property type="entry name" value="Alpha_CA_prokaryot-like"/>
</dbReference>
<evidence type="ECO:0000256" key="10">
    <source>
        <dbReference type="SAM" id="MobiDB-lite"/>
    </source>
</evidence>